<proteinExistence type="predicted"/>
<dbReference type="CDD" id="cd00037">
    <property type="entry name" value="CLECT"/>
    <property type="match status" value="1"/>
</dbReference>
<feature type="region of interest" description="Disordered" evidence="1">
    <location>
        <begin position="274"/>
        <end position="342"/>
    </location>
</feature>
<dbReference type="Proteomes" id="UP000324832">
    <property type="component" value="Unassembled WGS sequence"/>
</dbReference>
<evidence type="ECO:0000256" key="2">
    <source>
        <dbReference type="SAM" id="SignalP"/>
    </source>
</evidence>
<keyword evidence="2" id="KW-0732">Signal</keyword>
<organism evidence="3 4">
    <name type="scientific">Leptidea sinapis</name>
    <dbReference type="NCBI Taxonomy" id="189913"/>
    <lineage>
        <taxon>Eukaryota</taxon>
        <taxon>Metazoa</taxon>
        <taxon>Ecdysozoa</taxon>
        <taxon>Arthropoda</taxon>
        <taxon>Hexapoda</taxon>
        <taxon>Insecta</taxon>
        <taxon>Pterygota</taxon>
        <taxon>Neoptera</taxon>
        <taxon>Endopterygota</taxon>
        <taxon>Lepidoptera</taxon>
        <taxon>Glossata</taxon>
        <taxon>Ditrysia</taxon>
        <taxon>Papilionoidea</taxon>
        <taxon>Pieridae</taxon>
        <taxon>Dismorphiinae</taxon>
        <taxon>Leptidea</taxon>
    </lineage>
</organism>
<evidence type="ECO:0000313" key="4">
    <source>
        <dbReference type="Proteomes" id="UP000324832"/>
    </source>
</evidence>
<feature type="signal peptide" evidence="2">
    <location>
        <begin position="1"/>
        <end position="32"/>
    </location>
</feature>
<gene>
    <name evidence="3" type="ORF">LSINAPIS_LOCUS15019</name>
</gene>
<accession>A0A5E4R7B4</accession>
<dbReference type="InterPro" id="IPR016186">
    <property type="entry name" value="C-type_lectin-like/link_sf"/>
</dbReference>
<protein>
    <recommendedName>
        <fullName evidence="5">C-type lectin domain-containing protein</fullName>
    </recommendedName>
</protein>
<evidence type="ECO:0000256" key="1">
    <source>
        <dbReference type="SAM" id="MobiDB-lite"/>
    </source>
</evidence>
<sequence>MNIEFRRLKQTNLSRMLLYLLLVCVSVRSARSDNSTMEEDSCQSSYPGPFSQLLEEWAITEPAPNRQGRILALPPTTGYYVTERIDTPLVPPPPRPHRPSQGPPQSNHVPTQYHGPQTYKEWEAPPPPGGKIVNRPPAPSPYKDKYKPNYSSNSIDRLDDPPRKQVTETDLYLLGAIEKLVYRVDLMEKRLRKVEEGLHHLVVGTETKPEPCESNFTRVGEECYWWSSETADWKGASIACRKRHAALLELRSDKQHKVVVSKILADRQLKVGAARGGLGQQQQRTRRGSLPGAGARRRAGRLSLPRTGLCPGAPLRVPAAARRGQAGQRDRARRQRQEAGSL</sequence>
<feature type="compositionally biased region" description="Low complexity" evidence="1">
    <location>
        <begin position="280"/>
        <end position="294"/>
    </location>
</feature>
<dbReference type="SUPFAM" id="SSF56436">
    <property type="entry name" value="C-type lectin-like"/>
    <property type="match status" value="1"/>
</dbReference>
<evidence type="ECO:0008006" key="5">
    <source>
        <dbReference type="Google" id="ProtNLM"/>
    </source>
</evidence>
<dbReference type="Gene3D" id="3.10.100.10">
    <property type="entry name" value="Mannose-Binding Protein A, subunit A"/>
    <property type="match status" value="1"/>
</dbReference>
<keyword evidence="4" id="KW-1185">Reference proteome</keyword>
<dbReference type="AlphaFoldDB" id="A0A5E4R7B4"/>
<feature type="chain" id="PRO_5022776603" description="C-type lectin domain-containing protein" evidence="2">
    <location>
        <begin position="33"/>
        <end position="342"/>
    </location>
</feature>
<reference evidence="3 4" key="1">
    <citation type="submission" date="2017-07" db="EMBL/GenBank/DDBJ databases">
        <authorList>
            <person name="Talla V."/>
            <person name="Backstrom N."/>
        </authorList>
    </citation>
    <scope>NUCLEOTIDE SEQUENCE [LARGE SCALE GENOMIC DNA]</scope>
</reference>
<evidence type="ECO:0000313" key="3">
    <source>
        <dbReference type="EMBL" id="VVD05494.1"/>
    </source>
</evidence>
<dbReference type="InterPro" id="IPR016187">
    <property type="entry name" value="CTDL_fold"/>
</dbReference>
<dbReference type="EMBL" id="FZQP02006980">
    <property type="protein sequence ID" value="VVD05494.1"/>
    <property type="molecule type" value="Genomic_DNA"/>
</dbReference>
<name>A0A5E4R7B4_9NEOP</name>
<feature type="region of interest" description="Disordered" evidence="1">
    <location>
        <begin position="85"/>
        <end position="163"/>
    </location>
</feature>